<evidence type="ECO:0000313" key="3">
    <source>
        <dbReference type="Proteomes" id="UP001066276"/>
    </source>
</evidence>
<evidence type="ECO:0000256" key="1">
    <source>
        <dbReference type="SAM" id="MobiDB-lite"/>
    </source>
</evidence>
<gene>
    <name evidence="2" type="ORF">NDU88_004288</name>
</gene>
<comment type="caution">
    <text evidence="2">The sequence shown here is derived from an EMBL/GenBank/DDBJ whole genome shotgun (WGS) entry which is preliminary data.</text>
</comment>
<proteinExistence type="predicted"/>
<reference evidence="2" key="1">
    <citation type="journal article" date="2022" name="bioRxiv">
        <title>Sequencing and chromosome-scale assembly of the giantPleurodeles waltlgenome.</title>
        <authorList>
            <person name="Brown T."/>
            <person name="Elewa A."/>
            <person name="Iarovenko S."/>
            <person name="Subramanian E."/>
            <person name="Araus A.J."/>
            <person name="Petzold A."/>
            <person name="Susuki M."/>
            <person name="Suzuki K.-i.T."/>
            <person name="Hayashi T."/>
            <person name="Toyoda A."/>
            <person name="Oliveira C."/>
            <person name="Osipova E."/>
            <person name="Leigh N.D."/>
            <person name="Simon A."/>
            <person name="Yun M.H."/>
        </authorList>
    </citation>
    <scope>NUCLEOTIDE SEQUENCE</scope>
    <source>
        <strain evidence="2">20211129_DDA</strain>
        <tissue evidence="2">Liver</tissue>
    </source>
</reference>
<protein>
    <submittedName>
        <fullName evidence="2">Uncharacterized protein</fullName>
    </submittedName>
</protein>
<organism evidence="2 3">
    <name type="scientific">Pleurodeles waltl</name>
    <name type="common">Iberian ribbed newt</name>
    <dbReference type="NCBI Taxonomy" id="8319"/>
    <lineage>
        <taxon>Eukaryota</taxon>
        <taxon>Metazoa</taxon>
        <taxon>Chordata</taxon>
        <taxon>Craniata</taxon>
        <taxon>Vertebrata</taxon>
        <taxon>Euteleostomi</taxon>
        <taxon>Amphibia</taxon>
        <taxon>Batrachia</taxon>
        <taxon>Caudata</taxon>
        <taxon>Salamandroidea</taxon>
        <taxon>Salamandridae</taxon>
        <taxon>Pleurodelinae</taxon>
        <taxon>Pleurodeles</taxon>
    </lineage>
</organism>
<keyword evidence="3" id="KW-1185">Reference proteome</keyword>
<feature type="region of interest" description="Disordered" evidence="1">
    <location>
        <begin position="96"/>
        <end position="117"/>
    </location>
</feature>
<name>A0AAV7MT12_PLEWA</name>
<dbReference type="AlphaFoldDB" id="A0AAV7MT12"/>
<sequence>MDLLLSNASREEWRDVFLHATNEREATQATRAGNRHQGRAWQPHLALRVKVLHITPGPPCAETEQEAGRDGPGPSSIKAFKKKREASWKWEQSWTGAPGMCWGSSGERREQQLVLRQ</sequence>
<accession>A0AAV7MT12</accession>
<dbReference type="EMBL" id="JANPWB010000013">
    <property type="protein sequence ID" value="KAJ1106890.1"/>
    <property type="molecule type" value="Genomic_DNA"/>
</dbReference>
<feature type="region of interest" description="Disordered" evidence="1">
    <location>
        <begin position="56"/>
        <end position="84"/>
    </location>
</feature>
<evidence type="ECO:0000313" key="2">
    <source>
        <dbReference type="EMBL" id="KAJ1106890.1"/>
    </source>
</evidence>
<dbReference type="Proteomes" id="UP001066276">
    <property type="component" value="Chromosome 9"/>
</dbReference>